<dbReference type="Pfam" id="PF20518">
    <property type="entry name" value="Apc1_MidN"/>
    <property type="match status" value="2"/>
</dbReference>
<reference evidence="15" key="1">
    <citation type="journal article" date="2019" name="Nat. Commun.">
        <title>The genome of broomcorn millet.</title>
        <authorList>
            <person name="Zou C."/>
            <person name="Miki D."/>
            <person name="Li D."/>
            <person name="Tang Q."/>
            <person name="Xiao L."/>
            <person name="Rajput S."/>
            <person name="Deng P."/>
            <person name="Jia W."/>
            <person name="Huang R."/>
            <person name="Zhang M."/>
            <person name="Sun Y."/>
            <person name="Hu J."/>
            <person name="Fu X."/>
            <person name="Schnable P.S."/>
            <person name="Li F."/>
            <person name="Zhang H."/>
            <person name="Feng B."/>
            <person name="Zhu X."/>
            <person name="Liu R."/>
            <person name="Schnable J.C."/>
            <person name="Zhu J.-K."/>
            <person name="Zhang H."/>
        </authorList>
    </citation>
    <scope>NUCLEOTIDE SEQUENCE [LARGE SCALE GENOMIC DNA]</scope>
</reference>
<dbReference type="Pfam" id="PF18122">
    <property type="entry name" value="APC1_C"/>
    <property type="match status" value="1"/>
</dbReference>
<evidence type="ECO:0000256" key="3">
    <source>
        <dbReference type="ARBA" id="ARBA00010547"/>
    </source>
</evidence>
<keyword evidence="6" id="KW-0677">Repeat</keyword>
<dbReference type="PANTHER" id="PTHR12827:SF3">
    <property type="entry name" value="ANAPHASE-PROMOTING COMPLEX SUBUNIT 1"/>
    <property type="match status" value="1"/>
</dbReference>
<dbReference type="GO" id="GO:0007091">
    <property type="term" value="P:metaphase/anaphase transition of mitotic cell cycle"/>
    <property type="evidence" value="ECO:0007669"/>
    <property type="project" value="TreeGrafter"/>
</dbReference>
<dbReference type="FunFam" id="1.25.10.10:FF:000211">
    <property type="entry name" value="Anaphase-promoting complex subunit 1"/>
    <property type="match status" value="1"/>
</dbReference>
<dbReference type="GO" id="GO:0031145">
    <property type="term" value="P:anaphase-promoting complex-dependent catabolic process"/>
    <property type="evidence" value="ECO:0007669"/>
    <property type="project" value="TreeGrafter"/>
</dbReference>
<comment type="subcellular location">
    <subcellularLocation>
        <location evidence="1">Nucleus</location>
    </subcellularLocation>
</comment>
<keyword evidence="5" id="KW-0132">Cell division</keyword>
<dbReference type="InterPro" id="IPR041221">
    <property type="entry name" value="APC1_C"/>
</dbReference>
<evidence type="ECO:0000256" key="10">
    <source>
        <dbReference type="ARBA" id="ARBA00023306"/>
    </source>
</evidence>
<keyword evidence="7" id="KW-0498">Mitosis</keyword>
<proteinExistence type="inferred from homology"/>
<keyword evidence="8" id="KW-0833">Ubl conjugation pathway</keyword>
<comment type="similarity">
    <text evidence="3">Belongs to the APC1 family.</text>
</comment>
<dbReference type="GO" id="GO:0005680">
    <property type="term" value="C:anaphase-promoting complex"/>
    <property type="evidence" value="ECO:0007669"/>
    <property type="project" value="InterPro"/>
</dbReference>
<feature type="domain" description="Anaphase-promoting complex subunit 1 C-terminal" evidence="11">
    <location>
        <begin position="812"/>
        <end position="943"/>
    </location>
</feature>
<feature type="domain" description="Anaphase-promoting complex subunit 1 middle" evidence="12">
    <location>
        <begin position="174"/>
        <end position="243"/>
    </location>
</feature>
<dbReference type="PANTHER" id="PTHR12827">
    <property type="entry name" value="MEIOTIC CHECKPOINT REGULATOR TSG24 FAMILY MEMBER"/>
    <property type="match status" value="1"/>
</dbReference>
<dbReference type="Pfam" id="PF21282">
    <property type="entry name" value="APC1_3rd"/>
    <property type="match status" value="1"/>
</dbReference>
<evidence type="ECO:0000256" key="6">
    <source>
        <dbReference type="ARBA" id="ARBA00022737"/>
    </source>
</evidence>
<gene>
    <name evidence="14" type="ORF">C2845_PM02G35540</name>
</gene>
<evidence type="ECO:0000256" key="2">
    <source>
        <dbReference type="ARBA" id="ARBA00004906"/>
    </source>
</evidence>
<keyword evidence="10" id="KW-0131">Cell cycle</keyword>
<dbReference type="AlphaFoldDB" id="A0A3L6SFC6"/>
<dbReference type="Gene3D" id="1.25.10.10">
    <property type="entry name" value="Leucine-rich Repeat Variant"/>
    <property type="match status" value="1"/>
</dbReference>
<evidence type="ECO:0000256" key="8">
    <source>
        <dbReference type="ARBA" id="ARBA00022786"/>
    </source>
</evidence>
<dbReference type="EMBL" id="PQIB02000005">
    <property type="protein sequence ID" value="RLN19721.1"/>
    <property type="molecule type" value="Genomic_DNA"/>
</dbReference>
<dbReference type="STRING" id="4540.A0A3L6SFC6"/>
<evidence type="ECO:0000256" key="1">
    <source>
        <dbReference type="ARBA" id="ARBA00004123"/>
    </source>
</evidence>
<evidence type="ECO:0000256" key="7">
    <source>
        <dbReference type="ARBA" id="ARBA00022776"/>
    </source>
</evidence>
<evidence type="ECO:0000256" key="9">
    <source>
        <dbReference type="ARBA" id="ARBA00023242"/>
    </source>
</evidence>
<feature type="domain" description="Anaphase-promoting complex subunit 1 beta-sandwich" evidence="13">
    <location>
        <begin position="736"/>
        <end position="797"/>
    </location>
</feature>
<dbReference type="OrthoDB" id="26401at2759"/>
<evidence type="ECO:0000313" key="15">
    <source>
        <dbReference type="Proteomes" id="UP000275267"/>
    </source>
</evidence>
<evidence type="ECO:0000256" key="4">
    <source>
        <dbReference type="ARBA" id="ARBA00016070"/>
    </source>
</evidence>
<feature type="domain" description="Anaphase-promoting complex subunit 1 middle" evidence="12">
    <location>
        <begin position="74"/>
        <end position="125"/>
    </location>
</feature>
<keyword evidence="15" id="KW-1185">Reference proteome</keyword>
<evidence type="ECO:0000259" key="13">
    <source>
        <dbReference type="Pfam" id="PF21282"/>
    </source>
</evidence>
<evidence type="ECO:0000313" key="14">
    <source>
        <dbReference type="EMBL" id="RLN19721.1"/>
    </source>
</evidence>
<dbReference type="InterPro" id="IPR011989">
    <property type="entry name" value="ARM-like"/>
</dbReference>
<comment type="pathway">
    <text evidence="2">Protein modification; protein ubiquitination.</text>
</comment>
<comment type="caution">
    <text evidence="14">The sequence shown here is derived from an EMBL/GenBank/DDBJ whole genome shotgun (WGS) entry which is preliminary data.</text>
</comment>
<dbReference type="InterPro" id="IPR046794">
    <property type="entry name" value="Apc1_MidN"/>
</dbReference>
<dbReference type="GO" id="GO:0060090">
    <property type="term" value="F:molecular adaptor activity"/>
    <property type="evidence" value="ECO:0007669"/>
    <property type="project" value="TreeGrafter"/>
</dbReference>
<accession>A0A3L6SFC6</accession>
<dbReference type="InterPro" id="IPR048971">
    <property type="entry name" value="Apc1_3rd"/>
</dbReference>
<dbReference type="InterPro" id="IPR024990">
    <property type="entry name" value="Apc1"/>
</dbReference>
<evidence type="ECO:0000256" key="5">
    <source>
        <dbReference type="ARBA" id="ARBA00022618"/>
    </source>
</evidence>
<evidence type="ECO:0000259" key="11">
    <source>
        <dbReference type="Pfam" id="PF18122"/>
    </source>
</evidence>
<keyword evidence="9" id="KW-0539">Nucleus</keyword>
<organism evidence="14 15">
    <name type="scientific">Panicum miliaceum</name>
    <name type="common">Proso millet</name>
    <name type="synonym">Broomcorn millet</name>
    <dbReference type="NCBI Taxonomy" id="4540"/>
    <lineage>
        <taxon>Eukaryota</taxon>
        <taxon>Viridiplantae</taxon>
        <taxon>Streptophyta</taxon>
        <taxon>Embryophyta</taxon>
        <taxon>Tracheophyta</taxon>
        <taxon>Spermatophyta</taxon>
        <taxon>Magnoliopsida</taxon>
        <taxon>Liliopsida</taxon>
        <taxon>Poales</taxon>
        <taxon>Poaceae</taxon>
        <taxon>PACMAD clade</taxon>
        <taxon>Panicoideae</taxon>
        <taxon>Panicodae</taxon>
        <taxon>Paniceae</taxon>
        <taxon>Panicinae</taxon>
        <taxon>Panicum</taxon>
        <taxon>Panicum sect. Panicum</taxon>
    </lineage>
</organism>
<protein>
    <recommendedName>
        <fullName evidence="4">Anaphase-promoting complex subunit 1</fullName>
    </recommendedName>
</protein>
<dbReference type="GO" id="GO:0070979">
    <property type="term" value="P:protein K11-linked ubiquitination"/>
    <property type="evidence" value="ECO:0007669"/>
    <property type="project" value="TreeGrafter"/>
</dbReference>
<sequence>MSGKQCLCRYTLPIELGKGFFSNYDLNSEISDTYSDLKITSIADSVEGRINVTCSNGLDEHSSDMSFYIRFMRETLDTLHALYENLKLNILRKEDIGCLASLLCAVASSLGEHTYVDYYCRDFPLNLIELPSLASSTSLRTPPSLFRWLEYCLRDGCDSAKLEDIPTLMRKQKVSAVASGSARNTEELTVLAMVAEKFGRQQLDLLPVGVSLVLRHALDKCRDSPPDDWPATAYVVVGREDLAMAKMGSVRKDNGLCNDDNLTSISVPYMLHLQPVTIPTTASDIPTSEVLNSEDSDSVYKSIEDGMEHIFTSTTQLRFGHELRLNEVRRFLCSARPVAIQTPTNPSVSDQDLQQVLVFPKLVLAGRLPAQQNATVNLDVSNRSVSEFKSWAEFHNGVAAGLRLAPFQEKMLRTWIQYNRPSEPNFTHAGLLLAFGLHEHIRVLTMTDAYRYLSQEHDITTLGLLLGLAASHRGTMDPAISKMLYFHVPSRHPSSTPELELPTLLQSAAVMGIGLLYEGSAHALTMKILLGEIGQRSGGDNVLEREGYAVAAGSALGFVALGHGSDAFGFMDTFLDRLFEYIGSKEVYHEKHLNATTADDQSVNTGQMMDGAQINVDVTAPGAIIALALIQPTKEWIDSQIPETVKSGVSNISEGAIDSDEFDAEALFQAYVNIVTGACIALGLKYAGSRNGDAQELLYAYTVNFLNKVFVFYFPEPLTFIAFRHLCVIATEPRWVQTVDVDTELPVYCPLEVTIAETEYYDETNYCEVTPCLLPERSVLKSIRVCGPRYWPQVIKLTPEDVFFTVSIENYRCNGNFREFCSQVLYECMSKDLLQVYISFYTIIESMWEHLKIGHFPFYDSLFLSNLKVALAYNEALVDGRITNGGIIHSTFLESLMKCVGDIFAELPNLKDSLHSYLTTSRWPGEQNDAAILSWYLQWYSIPPPHVVASAVEKIKPRVPTGVSMLPLLRLLLPTTHLVGLMEIEKFQSAMKA</sequence>
<dbReference type="GO" id="GO:0051301">
    <property type="term" value="P:cell division"/>
    <property type="evidence" value="ECO:0007669"/>
    <property type="project" value="UniProtKB-KW"/>
</dbReference>
<name>A0A3L6SFC6_PANMI</name>
<evidence type="ECO:0000259" key="12">
    <source>
        <dbReference type="Pfam" id="PF20518"/>
    </source>
</evidence>
<dbReference type="Proteomes" id="UP000275267">
    <property type="component" value="Unassembled WGS sequence"/>
</dbReference>